<dbReference type="OMA" id="ACKEPIR"/>
<reference evidence="3 4" key="1">
    <citation type="submission" date="2018-04" db="EMBL/GenBank/DDBJ databases">
        <title>The genome of golden apple snail Pomacea canaliculata provides insight into stress tolerance and invasive adaptation.</title>
        <authorList>
            <person name="Liu C."/>
            <person name="Liu B."/>
            <person name="Ren Y."/>
            <person name="Zhang Y."/>
            <person name="Wang H."/>
            <person name="Li S."/>
            <person name="Jiang F."/>
            <person name="Yin L."/>
            <person name="Zhang G."/>
            <person name="Qian W."/>
            <person name="Fan W."/>
        </authorList>
    </citation>
    <scope>NUCLEOTIDE SEQUENCE [LARGE SCALE GENOMIC DNA]</scope>
    <source>
        <strain evidence="3">SZHN2017</strain>
        <tissue evidence="3">Muscle</tissue>
    </source>
</reference>
<dbReference type="OrthoDB" id="10072022at2759"/>
<feature type="compositionally biased region" description="Low complexity" evidence="2">
    <location>
        <begin position="334"/>
        <end position="347"/>
    </location>
</feature>
<name>A0A2T7NFT9_POMCA</name>
<dbReference type="EMBL" id="PZQS01000013">
    <property type="protein sequence ID" value="PVD20038.1"/>
    <property type="molecule type" value="Genomic_DNA"/>
</dbReference>
<proteinExistence type="predicted"/>
<evidence type="ECO:0000256" key="1">
    <source>
        <dbReference type="SAM" id="Coils"/>
    </source>
</evidence>
<feature type="coiled-coil region" evidence="1">
    <location>
        <begin position="70"/>
        <end position="153"/>
    </location>
</feature>
<comment type="caution">
    <text evidence="3">The sequence shown here is derived from an EMBL/GenBank/DDBJ whole genome shotgun (WGS) entry which is preliminary data.</text>
</comment>
<dbReference type="STRING" id="400727.A0A2T7NFT9"/>
<gene>
    <name evidence="3" type="ORF">C0Q70_20532</name>
</gene>
<keyword evidence="1" id="KW-0175">Coiled coil</keyword>
<evidence type="ECO:0008006" key="5">
    <source>
        <dbReference type="Google" id="ProtNLM"/>
    </source>
</evidence>
<dbReference type="Gene3D" id="1.10.287.1490">
    <property type="match status" value="1"/>
</dbReference>
<evidence type="ECO:0000313" key="3">
    <source>
        <dbReference type="EMBL" id="PVD20038.1"/>
    </source>
</evidence>
<feature type="region of interest" description="Disordered" evidence="2">
    <location>
        <begin position="318"/>
        <end position="375"/>
    </location>
</feature>
<protein>
    <recommendedName>
        <fullName evidence="5">Golgi membrane protein 1</fullName>
    </recommendedName>
</protein>
<sequence>MSGNGKTGIMRPASRSPPFVVVGLLVLMCALGYKYWSLLGQHGDLSAQWEKAQSELRVVYEKQITAEKKSTDLTGELTQEKQNVDNLKKTVGERDKKVAEQQQQIEQLNKEATTIKESMAKCDKEKGDLQTEKEKLAQENTNLKQEVEKARATPCDRNACKEPIREVVGELNRIIGQPTVVQALSKASFDLKPILGDMMESAGNQNPADGGKGQQQQQQPPQVVAQRANNIQMQQAAVGRVPQRGGLLEQGGGEPGGGDNLKMGSEEHLQGQRVQDEEMNFNQIEDRKVQVIHQDRGKPEVPQVGVLQMDVNEELVEEENGKQEQLPEDEMDKQAAAIQAAQESAAARDGNVGDSNLKAHFQDLNQNGASNQEVNNEVELSQQRMDDFNKQELKRWNAEGKKNDHLDLI</sequence>
<evidence type="ECO:0000256" key="2">
    <source>
        <dbReference type="SAM" id="MobiDB-lite"/>
    </source>
</evidence>
<dbReference type="AlphaFoldDB" id="A0A2T7NFT9"/>
<organism evidence="3 4">
    <name type="scientific">Pomacea canaliculata</name>
    <name type="common">Golden apple snail</name>
    <dbReference type="NCBI Taxonomy" id="400727"/>
    <lineage>
        <taxon>Eukaryota</taxon>
        <taxon>Metazoa</taxon>
        <taxon>Spiralia</taxon>
        <taxon>Lophotrochozoa</taxon>
        <taxon>Mollusca</taxon>
        <taxon>Gastropoda</taxon>
        <taxon>Caenogastropoda</taxon>
        <taxon>Architaenioglossa</taxon>
        <taxon>Ampullarioidea</taxon>
        <taxon>Ampullariidae</taxon>
        <taxon>Pomacea</taxon>
    </lineage>
</organism>
<feature type="region of interest" description="Disordered" evidence="2">
    <location>
        <begin position="238"/>
        <end position="264"/>
    </location>
</feature>
<dbReference type="Proteomes" id="UP000245119">
    <property type="component" value="Linkage Group LG13"/>
</dbReference>
<feature type="region of interest" description="Disordered" evidence="2">
    <location>
        <begin position="197"/>
        <end position="225"/>
    </location>
</feature>
<accession>A0A2T7NFT9</accession>
<keyword evidence="4" id="KW-1185">Reference proteome</keyword>
<evidence type="ECO:0000313" key="4">
    <source>
        <dbReference type="Proteomes" id="UP000245119"/>
    </source>
</evidence>
<feature type="compositionally biased region" description="Polar residues" evidence="2">
    <location>
        <begin position="363"/>
        <end position="375"/>
    </location>
</feature>
<feature type="compositionally biased region" description="Gly residues" evidence="2">
    <location>
        <begin position="248"/>
        <end position="259"/>
    </location>
</feature>